<feature type="domain" description="MAP3K TRAFs-binding" evidence="1">
    <location>
        <begin position="80"/>
        <end position="422"/>
    </location>
</feature>
<sequence length="442" mass="50420">MKPYCFVLMPFGKKPDTNGRIIDFDSVYELIIKPAIDDASLTPIRADEEKSGGIIHKAMFERLMMCEYAIADLTTANANVFYELGVRHGTRPHSTSLIFSEDSRLPFDVSSLRGLPYKLDEQGKPIEIEAYKVALTEMLTENRNSVDDSPVYQLIHDMPRIEIDRLKTDTFRDAVEYEEEAKRLVASCRSQGVKSLFNMESDLQIHDTPPAILIDLLLSYRAVEAWQCMIDFTEKLPAPLSNMIMVREQLGFALNRLGIHNDAEKVLTELISQYGPSSETNGILGRVYKDLWAKHSQSSKIVSDGYLRKAINTYVQGFEADWRDAYPGINAITLMEMMETVDPRQAGLLPIVKFAVEQRLKSKQPDYWDYATLLELAVLGRERDSAQILLGDCLAEVRESWEPKTTAKNISFIYQARIKRGEDVEWVKEIENELLVERKNDS</sequence>
<dbReference type="Proteomes" id="UP001210678">
    <property type="component" value="Unassembled WGS sequence"/>
</dbReference>
<evidence type="ECO:0000313" key="2">
    <source>
        <dbReference type="EMBL" id="MDB1124696.1"/>
    </source>
</evidence>
<organism evidence="2 3">
    <name type="scientific">Vibrio algarum</name>
    <dbReference type="NCBI Taxonomy" id="3020714"/>
    <lineage>
        <taxon>Bacteria</taxon>
        <taxon>Pseudomonadati</taxon>
        <taxon>Pseudomonadota</taxon>
        <taxon>Gammaproteobacteria</taxon>
        <taxon>Vibrionales</taxon>
        <taxon>Vibrionaceae</taxon>
        <taxon>Vibrio</taxon>
    </lineage>
</organism>
<dbReference type="EMBL" id="JAQLOI010000001">
    <property type="protein sequence ID" value="MDB1124696.1"/>
    <property type="molecule type" value="Genomic_DNA"/>
</dbReference>
<reference evidence="2 3" key="1">
    <citation type="submission" date="2023-01" db="EMBL/GenBank/DDBJ databases">
        <title>Vibrio sp. KJ40-1 sp.nov, isolated from marine algae.</title>
        <authorList>
            <person name="Butt M."/>
            <person name="Kim J.M.J."/>
            <person name="Jeon C.O.C."/>
        </authorList>
    </citation>
    <scope>NUCLEOTIDE SEQUENCE [LARGE SCALE GENOMIC DNA]</scope>
    <source>
        <strain evidence="2 3">KJ40-1</strain>
    </source>
</reference>
<evidence type="ECO:0000259" key="1">
    <source>
        <dbReference type="Pfam" id="PF13281"/>
    </source>
</evidence>
<dbReference type="Pfam" id="PF13281">
    <property type="entry name" value="MAP3K_TRAF_bd"/>
    <property type="match status" value="1"/>
</dbReference>
<comment type="caution">
    <text evidence="2">The sequence shown here is derived from an EMBL/GenBank/DDBJ whole genome shotgun (WGS) entry which is preliminary data.</text>
</comment>
<evidence type="ECO:0000313" key="3">
    <source>
        <dbReference type="Proteomes" id="UP001210678"/>
    </source>
</evidence>
<proteinExistence type="predicted"/>
<dbReference type="RefSeq" id="WP_272137456.1">
    <property type="nucleotide sequence ID" value="NZ_JAQLOI010000001.1"/>
</dbReference>
<keyword evidence="3" id="KW-1185">Reference proteome</keyword>
<name>A0ABT4YT19_9VIBR</name>
<gene>
    <name evidence="2" type="ORF">PGX00_13985</name>
</gene>
<accession>A0ABT4YT19</accession>
<protein>
    <submittedName>
        <fullName evidence="2">TRAFs-binding domain-containing protein</fullName>
    </submittedName>
</protein>
<dbReference type="InterPro" id="IPR025136">
    <property type="entry name" value="MAP3K_TRAF-bd"/>
</dbReference>